<dbReference type="RefSeq" id="WP_378961466.1">
    <property type="nucleotide sequence ID" value="NZ_JBHRXC010000016.1"/>
</dbReference>
<dbReference type="EMBL" id="JBHSBY010000128">
    <property type="protein sequence ID" value="MFC4197825.1"/>
    <property type="molecule type" value="Genomic_DNA"/>
</dbReference>
<dbReference type="Proteomes" id="UP001595792">
    <property type="component" value="Unassembled WGS sequence"/>
</dbReference>
<comment type="caution">
    <text evidence="1">The sequence shown here is derived from an EMBL/GenBank/DDBJ whole genome shotgun (WGS) entry which is preliminary data.</text>
</comment>
<organism evidence="1 2">
    <name type="scientific">Pedobacter jamesrossensis</name>
    <dbReference type="NCBI Taxonomy" id="1908238"/>
    <lineage>
        <taxon>Bacteria</taxon>
        <taxon>Pseudomonadati</taxon>
        <taxon>Bacteroidota</taxon>
        <taxon>Sphingobacteriia</taxon>
        <taxon>Sphingobacteriales</taxon>
        <taxon>Sphingobacteriaceae</taxon>
        <taxon>Pedobacter</taxon>
    </lineage>
</organism>
<keyword evidence="2" id="KW-1185">Reference proteome</keyword>
<protein>
    <submittedName>
        <fullName evidence="1">Uncharacterized protein</fullName>
    </submittedName>
</protein>
<evidence type="ECO:0000313" key="1">
    <source>
        <dbReference type="EMBL" id="MFC4197825.1"/>
    </source>
</evidence>
<accession>A0ABV8NL82</accession>
<evidence type="ECO:0000313" key="2">
    <source>
        <dbReference type="Proteomes" id="UP001595792"/>
    </source>
</evidence>
<name>A0ABV8NL82_9SPHI</name>
<gene>
    <name evidence="1" type="ORF">ACFOUY_14055</name>
</gene>
<proteinExistence type="predicted"/>
<reference evidence="2" key="1">
    <citation type="journal article" date="2019" name="Int. J. Syst. Evol. Microbiol.">
        <title>The Global Catalogue of Microorganisms (GCM) 10K type strain sequencing project: providing services to taxonomists for standard genome sequencing and annotation.</title>
        <authorList>
            <consortium name="The Broad Institute Genomics Platform"/>
            <consortium name="The Broad Institute Genome Sequencing Center for Infectious Disease"/>
            <person name="Wu L."/>
            <person name="Ma J."/>
        </authorList>
    </citation>
    <scope>NUCLEOTIDE SEQUENCE [LARGE SCALE GENOMIC DNA]</scope>
    <source>
        <strain evidence="2">CCM 8689</strain>
    </source>
</reference>
<sequence>MHATNGLYSLTFPKAVTKIDTIYVKVLNSSVAGTRKIEIDLVQNTTEQYTVGTFTQAFKRFVEVK</sequence>